<dbReference type="Pfam" id="PF07569">
    <property type="entry name" value="Hira"/>
    <property type="match status" value="1"/>
</dbReference>
<feature type="repeat" description="WD" evidence="10">
    <location>
        <begin position="19"/>
        <end position="51"/>
    </location>
</feature>
<sequence length="1051" mass="114925">MAISIIKPSWVVHPDETRTDLRPTTIYTLSIHPDRSRLATGGLDTKIRLWSTLGVVDERVERDERCPKLLSTLLSHSVKVLIGKAVLVRVQGVVMCVRWSHDGRYLASGSDDKIVMIWSLEQGKGGKVWGTDQVNIENWKAVRRLVGHDSDVAGVAWSPNDEYVASVGLDSSAYVYSGKTFERIARLDGHMGFVKGLVFDPVGQYLATQSDDGSAKIWRTSDWRLHTSIEDVFVQAPKTNINRPSWSPDGSHLVLPNATSNDVFVAAVIERSTFRGQTFMVGHGNIVECSAFNPHVFLRDPKLPAESNNFCSVLALCARSTLSLWITSKSEPVIVFEQIFERDILDLSWSKDGQQLWACSSEGHVAVFEFDLDEIATVCPVEAKEKFWTDLYGTNVPALKGAAAVLEAQKLMAVDSFVPMRNGTMLHGIGATTTTSVNTLVARKGPGAKRVVPRAQQIGQVQVGGNPFASAPVMQAPLGAHQMMMQQPATLPMVQQVPQRAVLQNGMQTIAQTWPQQQQQVHQPIGFPHPQEQNPAAYTYVVPNQLQPHYTSHAPSSSSFPNQGQGSARRSLEAMEIDHVERGRPLPGQGYGDHLRLSEAEYRTQGRTVGGGRSAVERQELRELRPAYAPVVGAQARSLTFGISNRPDGKGERALAIPAVKTFGEQRITEQGDRLQVRNFGEGERKGSSEVCVVLSASCENGKEQDAQEKTLWIDYHPSFIVSSTGSPLFSAVSLEDESLVVYSPAGRRLWPVVVLDSPCAFLCAEGKWLMVVTAKGTLGVWDVPRRKVGLEMRSIEALLTSGVDAEGAGRKGTTSTTITTAALLPNGTPVVALSSGVTCSFDRALGVWVRVGEKGWKNGSELWGCITEEDEVDGAVGRVETAIREAAGADTSEAEGDEDDEEGKSPIAPDSDVERSSKKRKLSPTLSGDPSAPQGEQNDFGLSRTLAHAEARIEASVALDSPQEYSLFMRRYCERLGKAGILGRVEEVIRSLLGPVYYQPSSSETKWDPKVLSFNKRDILREVVLPELSKHETCKKLVEEYGALLKKIEG</sequence>
<feature type="repeat" description="WD" evidence="10">
    <location>
        <begin position="145"/>
        <end position="186"/>
    </location>
</feature>
<keyword evidence="3 11" id="KW-0678">Repressor</keyword>
<evidence type="ECO:0000256" key="8">
    <source>
        <dbReference type="ARBA" id="ARBA00023163"/>
    </source>
</evidence>
<keyword evidence="4 10" id="KW-0853">WD repeat</keyword>
<dbReference type="AlphaFoldDB" id="A0A2X0MAE7"/>
<evidence type="ECO:0000256" key="5">
    <source>
        <dbReference type="ARBA" id="ARBA00022737"/>
    </source>
</evidence>
<dbReference type="PANTHER" id="PTHR13831">
    <property type="entry name" value="MEMBER OF THE HIR1 FAMILY OF WD-REPEAT PROTEINS"/>
    <property type="match status" value="1"/>
</dbReference>
<evidence type="ECO:0000259" key="13">
    <source>
        <dbReference type="Pfam" id="PF07569"/>
    </source>
</evidence>
<dbReference type="Pfam" id="PF24105">
    <property type="entry name" value="Beta-prop_CAF1B_HIR1"/>
    <property type="match status" value="1"/>
</dbReference>
<dbReference type="Proteomes" id="UP000249723">
    <property type="component" value="Unassembled WGS sequence"/>
</dbReference>
<name>A0A2X0MAE7_9BASI</name>
<evidence type="ECO:0000256" key="11">
    <source>
        <dbReference type="RuleBase" id="RU364014"/>
    </source>
</evidence>
<evidence type="ECO:0000256" key="6">
    <source>
        <dbReference type="ARBA" id="ARBA00022853"/>
    </source>
</evidence>
<reference evidence="16" key="1">
    <citation type="submission" date="2016-10" db="EMBL/GenBank/DDBJ databases">
        <authorList>
            <person name="Jeantristanb JTB J.-T."/>
            <person name="Ricardo R."/>
        </authorList>
    </citation>
    <scope>NUCLEOTIDE SEQUENCE [LARGE SCALE GENOMIC DNA]</scope>
</reference>
<dbReference type="GO" id="GO:0006338">
    <property type="term" value="P:chromatin remodeling"/>
    <property type="evidence" value="ECO:0007669"/>
    <property type="project" value="InterPro"/>
</dbReference>
<dbReference type="SMART" id="SM00320">
    <property type="entry name" value="WD40"/>
    <property type="match status" value="5"/>
</dbReference>
<evidence type="ECO:0000256" key="3">
    <source>
        <dbReference type="ARBA" id="ARBA00022491"/>
    </source>
</evidence>
<evidence type="ECO:0000256" key="12">
    <source>
        <dbReference type="SAM" id="MobiDB-lite"/>
    </source>
</evidence>
<organism evidence="15 16">
    <name type="scientific">Microbotryum saponariae</name>
    <dbReference type="NCBI Taxonomy" id="289078"/>
    <lineage>
        <taxon>Eukaryota</taxon>
        <taxon>Fungi</taxon>
        <taxon>Dikarya</taxon>
        <taxon>Basidiomycota</taxon>
        <taxon>Pucciniomycotina</taxon>
        <taxon>Microbotryomycetes</taxon>
        <taxon>Microbotryales</taxon>
        <taxon>Microbotryaceae</taxon>
        <taxon>Microbotryum</taxon>
    </lineage>
</organism>
<evidence type="ECO:0000313" key="16">
    <source>
        <dbReference type="Proteomes" id="UP000249723"/>
    </source>
</evidence>
<dbReference type="GO" id="GO:0000417">
    <property type="term" value="C:HIR complex"/>
    <property type="evidence" value="ECO:0007669"/>
    <property type="project" value="TreeGrafter"/>
</dbReference>
<evidence type="ECO:0000256" key="1">
    <source>
        <dbReference type="ARBA" id="ARBA00004123"/>
    </source>
</evidence>
<dbReference type="GO" id="GO:0000785">
    <property type="term" value="C:chromatin"/>
    <property type="evidence" value="ECO:0007669"/>
    <property type="project" value="TreeGrafter"/>
</dbReference>
<comment type="function">
    <text evidence="11">Required for replication-independent chromatin assembly and for the periodic repression of histone gene transcription during the cell cycle.</text>
</comment>
<protein>
    <recommendedName>
        <fullName evidence="11">Protein HIR</fullName>
    </recommendedName>
</protein>
<dbReference type="Gene3D" id="2.130.10.10">
    <property type="entry name" value="YVTN repeat-like/Quinoprotein amine dehydrogenase"/>
    <property type="match status" value="2"/>
</dbReference>
<feature type="repeat" description="WD" evidence="10">
    <location>
        <begin position="187"/>
        <end position="218"/>
    </location>
</feature>
<comment type="subcellular location">
    <subcellularLocation>
        <location evidence="1 11">Nucleus</location>
    </subcellularLocation>
</comment>
<dbReference type="GO" id="GO:0006355">
    <property type="term" value="P:regulation of DNA-templated transcription"/>
    <property type="evidence" value="ECO:0007669"/>
    <property type="project" value="InterPro"/>
</dbReference>
<keyword evidence="16" id="KW-1185">Reference proteome</keyword>
<evidence type="ECO:0000256" key="4">
    <source>
        <dbReference type="ARBA" id="ARBA00022574"/>
    </source>
</evidence>
<dbReference type="OrthoDB" id="1741719at2759"/>
<evidence type="ECO:0000259" key="14">
    <source>
        <dbReference type="Pfam" id="PF24105"/>
    </source>
</evidence>
<evidence type="ECO:0000313" key="15">
    <source>
        <dbReference type="EMBL" id="SCZ87960.1"/>
    </source>
</evidence>
<feature type="repeat" description="WD" evidence="10">
    <location>
        <begin position="94"/>
        <end position="128"/>
    </location>
</feature>
<dbReference type="STRING" id="289078.A0A2X0MAE7"/>
<dbReference type="EMBL" id="FMWP01000012">
    <property type="protein sequence ID" value="SCZ87960.1"/>
    <property type="molecule type" value="Genomic_DNA"/>
</dbReference>
<keyword evidence="8 11" id="KW-0804">Transcription</keyword>
<evidence type="ECO:0000256" key="10">
    <source>
        <dbReference type="PROSITE-ProRule" id="PRU00221"/>
    </source>
</evidence>
<feature type="region of interest" description="Disordered" evidence="12">
    <location>
        <begin position="886"/>
        <end position="940"/>
    </location>
</feature>
<dbReference type="SUPFAM" id="SSF50978">
    <property type="entry name" value="WD40 repeat-like"/>
    <property type="match status" value="1"/>
</dbReference>
<evidence type="ECO:0000256" key="7">
    <source>
        <dbReference type="ARBA" id="ARBA00023015"/>
    </source>
</evidence>
<feature type="compositionally biased region" description="Polar residues" evidence="12">
    <location>
        <begin position="548"/>
        <end position="568"/>
    </location>
</feature>
<dbReference type="InterPro" id="IPR011494">
    <property type="entry name" value="HIRA-like_C"/>
</dbReference>
<dbReference type="GO" id="GO:0031491">
    <property type="term" value="F:nucleosome binding"/>
    <property type="evidence" value="ECO:0007669"/>
    <property type="project" value="TreeGrafter"/>
</dbReference>
<dbReference type="PANTHER" id="PTHR13831:SF0">
    <property type="entry name" value="PROTEIN HIRA"/>
    <property type="match status" value="1"/>
</dbReference>
<dbReference type="GO" id="GO:0005634">
    <property type="term" value="C:nucleus"/>
    <property type="evidence" value="ECO:0007669"/>
    <property type="project" value="UniProtKB-SubCell"/>
</dbReference>
<comment type="similarity">
    <text evidence="2 11">Belongs to the WD repeat HIR1 family.</text>
</comment>
<dbReference type="CDD" id="cd00200">
    <property type="entry name" value="WD40"/>
    <property type="match status" value="1"/>
</dbReference>
<keyword evidence="5 11" id="KW-0677">Repeat</keyword>
<dbReference type="InterPro" id="IPR055410">
    <property type="entry name" value="Beta-prop_CAF1B_HIR1"/>
</dbReference>
<dbReference type="PROSITE" id="PS50294">
    <property type="entry name" value="WD_REPEATS_REGION"/>
    <property type="match status" value="3"/>
</dbReference>
<dbReference type="InterPro" id="IPR036322">
    <property type="entry name" value="WD40_repeat_dom_sf"/>
</dbReference>
<evidence type="ECO:0000256" key="2">
    <source>
        <dbReference type="ARBA" id="ARBA00007306"/>
    </source>
</evidence>
<feature type="region of interest" description="Disordered" evidence="12">
    <location>
        <begin position="548"/>
        <end position="569"/>
    </location>
</feature>
<keyword evidence="6 11" id="KW-0156">Chromatin regulator</keyword>
<dbReference type="InterPro" id="IPR031120">
    <property type="entry name" value="HIR1-like"/>
</dbReference>
<dbReference type="InterPro" id="IPR015943">
    <property type="entry name" value="WD40/YVTN_repeat-like_dom_sf"/>
</dbReference>
<dbReference type="GO" id="GO:0006351">
    <property type="term" value="P:DNA-templated transcription"/>
    <property type="evidence" value="ECO:0007669"/>
    <property type="project" value="InterPro"/>
</dbReference>
<keyword evidence="9 11" id="KW-0539">Nucleus</keyword>
<feature type="compositionally biased region" description="Acidic residues" evidence="12">
    <location>
        <begin position="893"/>
        <end position="903"/>
    </location>
</feature>
<feature type="domain" description="Protein HIRA-like C-terminal" evidence="13">
    <location>
        <begin position="747"/>
        <end position="993"/>
    </location>
</feature>
<evidence type="ECO:0000256" key="9">
    <source>
        <dbReference type="ARBA" id="ARBA00023242"/>
    </source>
</evidence>
<feature type="domain" description="CAF1B/HIR1 beta-propeller" evidence="14">
    <location>
        <begin position="34"/>
        <end position="375"/>
    </location>
</feature>
<dbReference type="PROSITE" id="PS50082">
    <property type="entry name" value="WD_REPEATS_2"/>
    <property type="match status" value="4"/>
</dbReference>
<proteinExistence type="inferred from homology"/>
<gene>
    <name evidence="15" type="ORF">BZ3500_MVSOF-1268-A1-R1_CHR2-1G04093</name>
</gene>
<dbReference type="InterPro" id="IPR001680">
    <property type="entry name" value="WD40_rpt"/>
</dbReference>
<keyword evidence="7 11" id="KW-0805">Transcription regulation</keyword>
<accession>A0A2X0MAE7</accession>